<reference evidence="8 9" key="1">
    <citation type="journal article" date="2023" name="Commun. Biol.">
        <title>Genome analysis of Parmales, the sister group of diatoms, reveals the evolutionary specialization of diatoms from phago-mixotrophs to photoautotrophs.</title>
        <authorList>
            <person name="Ban H."/>
            <person name="Sato S."/>
            <person name="Yoshikawa S."/>
            <person name="Yamada K."/>
            <person name="Nakamura Y."/>
            <person name="Ichinomiya M."/>
            <person name="Sato N."/>
            <person name="Blanc-Mathieu R."/>
            <person name="Endo H."/>
            <person name="Kuwata A."/>
            <person name="Ogata H."/>
        </authorList>
    </citation>
    <scope>NUCLEOTIDE SEQUENCE [LARGE SCALE GENOMIC DNA]</scope>
</reference>
<evidence type="ECO:0000256" key="1">
    <source>
        <dbReference type="ARBA" id="ARBA00004389"/>
    </source>
</evidence>
<evidence type="ECO:0000256" key="3">
    <source>
        <dbReference type="ARBA" id="ARBA00022824"/>
    </source>
</evidence>
<dbReference type="PROSITE" id="PS00636">
    <property type="entry name" value="DNAJ_1"/>
    <property type="match status" value="1"/>
</dbReference>
<dbReference type="InterPro" id="IPR015399">
    <property type="entry name" value="DUF1977_DnaJ-like"/>
</dbReference>
<feature type="region of interest" description="Disordered" evidence="6">
    <location>
        <begin position="164"/>
        <end position="209"/>
    </location>
</feature>
<comment type="caution">
    <text evidence="8">The sequence shown here is derived from an EMBL/GenBank/DDBJ whole genome shotgun (WGS) entry which is preliminary data.</text>
</comment>
<evidence type="ECO:0000259" key="7">
    <source>
        <dbReference type="PROSITE" id="PS50076"/>
    </source>
</evidence>
<keyword evidence="3" id="KW-0256">Endoplasmic reticulum</keyword>
<sequence>MEVNKEEASRCLGMAKAFMKAGQHDKAVRFFEKSERLYPLPGVQSLIARCRQEQAQAKSPRPAGPSAAQTEARENRARQESGADLRGGGTDKQKQAAKEILRSAKAGQNAHYKVLGIDKAASGADIKKAYRRRSLHVHPDKNPSAEAEEAFKAVGLAYSTLSDPAKRDTYDRFGDPDPAEGGGGAQGNPFAGMRRRGGGGMGQGDMDPDDVFRMFFGGGGAPGGGGGFGGPGFRVYSNGGGFGGFQQQRGGRRQERQEGGQEQGGGLGGLAQLLPILFFILLSFVNMEDTATTAAKHWSLTHKHPFTHPLETRTRGVVKGIPFFVDDLFMRTVQRDPYKLASAEKEVDRGYETFLMNECRQQKRHKRNLEQKALQRELGREEKERLHQNAQRFQTTRCDEHADLYLRKR</sequence>
<dbReference type="PROSITE" id="PS50076">
    <property type="entry name" value="DNAJ_2"/>
    <property type="match status" value="1"/>
</dbReference>
<feature type="compositionally biased region" description="Basic and acidic residues" evidence="6">
    <location>
        <begin position="164"/>
        <end position="175"/>
    </location>
</feature>
<evidence type="ECO:0000256" key="5">
    <source>
        <dbReference type="ARBA" id="ARBA00023136"/>
    </source>
</evidence>
<accession>A0ABQ6MWB9</accession>
<evidence type="ECO:0000313" key="9">
    <source>
        <dbReference type="Proteomes" id="UP001165060"/>
    </source>
</evidence>
<name>A0ABQ6MWB9_9STRA</name>
<evidence type="ECO:0000256" key="2">
    <source>
        <dbReference type="ARBA" id="ARBA00022692"/>
    </source>
</evidence>
<evidence type="ECO:0000256" key="6">
    <source>
        <dbReference type="SAM" id="MobiDB-lite"/>
    </source>
</evidence>
<keyword evidence="9" id="KW-1185">Reference proteome</keyword>
<organism evidence="8 9">
    <name type="scientific">Tetraparma gracilis</name>
    <dbReference type="NCBI Taxonomy" id="2962635"/>
    <lineage>
        <taxon>Eukaryota</taxon>
        <taxon>Sar</taxon>
        <taxon>Stramenopiles</taxon>
        <taxon>Ochrophyta</taxon>
        <taxon>Bolidophyceae</taxon>
        <taxon>Parmales</taxon>
        <taxon>Triparmaceae</taxon>
        <taxon>Tetraparma</taxon>
    </lineage>
</organism>
<proteinExistence type="predicted"/>
<dbReference type="Pfam" id="PF00226">
    <property type="entry name" value="DnaJ"/>
    <property type="match status" value="1"/>
</dbReference>
<feature type="domain" description="J" evidence="7">
    <location>
        <begin position="110"/>
        <end position="174"/>
    </location>
</feature>
<keyword evidence="4" id="KW-1133">Transmembrane helix</keyword>
<dbReference type="Proteomes" id="UP001165060">
    <property type="component" value="Unassembled WGS sequence"/>
</dbReference>
<protein>
    <recommendedName>
        <fullName evidence="7">J domain-containing protein</fullName>
    </recommendedName>
</protein>
<dbReference type="PANTHER" id="PTHR43908">
    <property type="entry name" value="AT29763P-RELATED"/>
    <property type="match status" value="1"/>
</dbReference>
<dbReference type="EMBL" id="BRYB01000608">
    <property type="protein sequence ID" value="GMI33893.1"/>
    <property type="molecule type" value="Genomic_DNA"/>
</dbReference>
<feature type="region of interest" description="Disordered" evidence="6">
    <location>
        <begin position="239"/>
        <end position="266"/>
    </location>
</feature>
<evidence type="ECO:0000256" key="4">
    <source>
        <dbReference type="ARBA" id="ARBA00022989"/>
    </source>
</evidence>
<dbReference type="SMART" id="SM00271">
    <property type="entry name" value="DnaJ"/>
    <property type="match status" value="1"/>
</dbReference>
<feature type="region of interest" description="Disordered" evidence="6">
    <location>
        <begin position="51"/>
        <end position="97"/>
    </location>
</feature>
<dbReference type="PRINTS" id="PR00625">
    <property type="entry name" value="JDOMAIN"/>
</dbReference>
<dbReference type="InterPro" id="IPR001623">
    <property type="entry name" value="DnaJ_domain"/>
</dbReference>
<keyword evidence="5" id="KW-0472">Membrane</keyword>
<gene>
    <name evidence="8" type="ORF">TeGR_g2793</name>
</gene>
<dbReference type="InterPro" id="IPR036869">
    <property type="entry name" value="J_dom_sf"/>
</dbReference>
<dbReference type="CDD" id="cd06257">
    <property type="entry name" value="DnaJ"/>
    <property type="match status" value="1"/>
</dbReference>
<dbReference type="Gene3D" id="1.10.287.110">
    <property type="entry name" value="DnaJ domain"/>
    <property type="match status" value="1"/>
</dbReference>
<feature type="compositionally biased region" description="Basic and acidic residues" evidence="6">
    <location>
        <begin position="71"/>
        <end position="97"/>
    </location>
</feature>
<dbReference type="InterPro" id="IPR018253">
    <property type="entry name" value="DnaJ_domain_CS"/>
</dbReference>
<dbReference type="SUPFAM" id="SSF46565">
    <property type="entry name" value="Chaperone J-domain"/>
    <property type="match status" value="1"/>
</dbReference>
<dbReference type="InterPro" id="IPR051100">
    <property type="entry name" value="DnaJ_subfamily_B/C"/>
</dbReference>
<comment type="subcellular location">
    <subcellularLocation>
        <location evidence="1">Endoplasmic reticulum membrane</location>
        <topology evidence="1">Single-pass membrane protein</topology>
    </subcellularLocation>
</comment>
<evidence type="ECO:0000313" key="8">
    <source>
        <dbReference type="EMBL" id="GMI33893.1"/>
    </source>
</evidence>
<keyword evidence="2" id="KW-0812">Transmembrane</keyword>
<dbReference type="Pfam" id="PF09320">
    <property type="entry name" value="DUF1977"/>
    <property type="match status" value="1"/>
</dbReference>